<dbReference type="OrthoDB" id="2548233at2759"/>
<dbReference type="Gene3D" id="3.30.559.10">
    <property type="entry name" value="Chloramphenicol acetyltransferase-like domain"/>
    <property type="match status" value="1"/>
</dbReference>
<evidence type="ECO:0000313" key="2">
    <source>
        <dbReference type="Proteomes" id="UP000186594"/>
    </source>
</evidence>
<organism evidence="1 2">
    <name type="scientific">Neolecta irregularis (strain DAH-3)</name>
    <dbReference type="NCBI Taxonomy" id="1198029"/>
    <lineage>
        <taxon>Eukaryota</taxon>
        <taxon>Fungi</taxon>
        <taxon>Dikarya</taxon>
        <taxon>Ascomycota</taxon>
        <taxon>Taphrinomycotina</taxon>
        <taxon>Neolectales</taxon>
        <taxon>Neolectaceae</taxon>
        <taxon>Neolecta</taxon>
    </lineage>
</organism>
<reference evidence="1 2" key="1">
    <citation type="submission" date="2016-04" db="EMBL/GenBank/DDBJ databases">
        <title>Evolutionary innovation and constraint leading to complex multicellularity in the Ascomycota.</title>
        <authorList>
            <person name="Cisse O."/>
            <person name="Nguyen A."/>
            <person name="Hewitt D.A."/>
            <person name="Jedd G."/>
            <person name="Stajich J.E."/>
        </authorList>
    </citation>
    <scope>NUCLEOTIDE SEQUENCE [LARGE SCALE GENOMIC DNA]</scope>
    <source>
        <strain evidence="1 2">DAH-3</strain>
    </source>
</reference>
<proteinExistence type="predicted"/>
<name>A0A1U7LKD9_NEOID</name>
<dbReference type="PANTHER" id="PTHR42034">
    <property type="entry name" value="CHROMOSOME 7, WHOLE GENOME SHOTGUN SEQUENCE-RELATED"/>
    <property type="match status" value="1"/>
</dbReference>
<keyword evidence="2" id="KW-1185">Reference proteome</keyword>
<accession>A0A1U7LKD9</accession>
<dbReference type="EMBL" id="LXFE01002378">
    <property type="protein sequence ID" value="OLL23012.1"/>
    <property type="molecule type" value="Genomic_DNA"/>
</dbReference>
<gene>
    <name evidence="1" type="ORF">NEOLI_004826</name>
</gene>
<dbReference type="PANTHER" id="PTHR42034:SF1">
    <property type="entry name" value="CONDENSATION DOMAIN-CONTAINING PROTEIN"/>
    <property type="match status" value="1"/>
</dbReference>
<dbReference type="Proteomes" id="UP000186594">
    <property type="component" value="Unassembled WGS sequence"/>
</dbReference>
<sequence>MEDLRLKWKQSPTHPNIYVRDLLGAELIVDRAHICQNGNYYPLYLVRFHIDPKVLSGEDLQRRIKCAWKEVRRNAPQLAIQVCGPPSGRYFRYERPKSEAAVDKWVERSCHIFEFGTDFASVQDFREAFPSETQTSYSTFYPAESEIGKSPDHLDCRCKAFLNVSPGEHIIAISCHHSLSDGIGGVQICSNLIDEISFNEYGSVPWDLATEHERLSPAFYIQLGIRKEGEALPPASAAALDELIAKIVSFKGLYTDLCPNDYSYDKATPKIYTEIINKDATHKIKLAFKVKGYTITQAFNAASAVACQTIQVRKTGVVPDKFRQMSFHPCNMRQHYLSEFKLSKHHYEVSIINIPGILVVDGIGEIDDRIKMEILSREWLNSTDMLLWQHEMNVSLLSNLSPSFETPIVPKLSSIGNVDSYFRLKQHVKGGQSNGCLTVLESNTQVRLCGPEVLIHVTGINGEIYWTASYDSQWHSEKSMKEFFEETRRLLLLF</sequence>
<comment type="caution">
    <text evidence="1">The sequence shown here is derived from an EMBL/GenBank/DDBJ whole genome shotgun (WGS) entry which is preliminary data.</text>
</comment>
<evidence type="ECO:0000313" key="1">
    <source>
        <dbReference type="EMBL" id="OLL23012.1"/>
    </source>
</evidence>
<protein>
    <submittedName>
        <fullName evidence="1">Uncharacterized protein</fullName>
    </submittedName>
</protein>
<dbReference type="Gene3D" id="3.30.559.30">
    <property type="entry name" value="Nonribosomal peptide synthetase, condensation domain"/>
    <property type="match status" value="1"/>
</dbReference>
<dbReference type="STRING" id="1198029.A0A1U7LKD9"/>
<dbReference type="InterPro" id="IPR023213">
    <property type="entry name" value="CAT-like_dom_sf"/>
</dbReference>
<dbReference type="AlphaFoldDB" id="A0A1U7LKD9"/>